<dbReference type="AlphaFoldDB" id="A0A1B0ZPT9"/>
<organism evidence="1 3">
    <name type="scientific">Phaeobacter gallaeciensis</name>
    <dbReference type="NCBI Taxonomy" id="60890"/>
    <lineage>
        <taxon>Bacteria</taxon>
        <taxon>Pseudomonadati</taxon>
        <taxon>Pseudomonadota</taxon>
        <taxon>Alphaproteobacteria</taxon>
        <taxon>Rhodobacterales</taxon>
        <taxon>Roseobacteraceae</taxon>
        <taxon>Phaeobacter</taxon>
    </lineage>
</organism>
<reference evidence="1 3" key="1">
    <citation type="submission" date="2016-04" db="EMBL/GenBank/DDBJ databases">
        <authorList>
            <person name="Evans L.H."/>
            <person name="Alamgir A."/>
            <person name="Owens N."/>
            <person name="Weber N.D."/>
            <person name="Virtaneva K."/>
            <person name="Barbian K."/>
            <person name="Babar A."/>
            <person name="Rosenke K."/>
        </authorList>
    </citation>
    <scope>NUCLEOTIDE SEQUENCE [LARGE SCALE GENOMIC DNA]</scope>
    <source>
        <strain evidence="1 3">JL2886</strain>
    </source>
</reference>
<dbReference type="EMBL" id="JARCJK010000007">
    <property type="protein sequence ID" value="MDE4166870.1"/>
    <property type="molecule type" value="Genomic_DNA"/>
</dbReference>
<name>A0A1B0ZPT9_9RHOB</name>
<reference evidence="2 4" key="2">
    <citation type="submission" date="2023-02" db="EMBL/GenBank/DDBJ databases">
        <title>Population genomics of bacteria associated with diatom.</title>
        <authorList>
            <person name="Xie J."/>
            <person name="Wang H."/>
        </authorList>
    </citation>
    <scope>NUCLEOTIDE SEQUENCE [LARGE SCALE GENOMIC DNA]</scope>
    <source>
        <strain evidence="2 4">PT47_8</strain>
    </source>
</reference>
<proteinExistence type="predicted"/>
<protein>
    <submittedName>
        <fullName evidence="1">Uncharacterized protein</fullName>
    </submittedName>
</protein>
<dbReference type="Proteomes" id="UP000092565">
    <property type="component" value="Chromosome"/>
</dbReference>
<evidence type="ECO:0000313" key="3">
    <source>
        <dbReference type="Proteomes" id="UP000092565"/>
    </source>
</evidence>
<dbReference type="EMBL" id="CP015124">
    <property type="protein sequence ID" value="ANP36160.1"/>
    <property type="molecule type" value="Genomic_DNA"/>
</dbReference>
<sequence length="53" mass="6393">MLGIFRRARKIDETEKRAKIVDRMMEQGRKLFGRSYLPQKVEQEALDIERARE</sequence>
<evidence type="ECO:0000313" key="4">
    <source>
        <dbReference type="Proteomes" id="UP001218364"/>
    </source>
</evidence>
<keyword evidence="3" id="KW-1185">Reference proteome</keyword>
<accession>A0A1B0ZPT9</accession>
<dbReference type="RefSeq" id="WP_156767915.1">
    <property type="nucleotide sequence ID" value="NZ_CP015124.1"/>
</dbReference>
<gene>
    <name evidence="1" type="ORF">JL2886_01240</name>
    <name evidence="2" type="ORF">PXK24_14320</name>
</gene>
<evidence type="ECO:0000313" key="1">
    <source>
        <dbReference type="EMBL" id="ANP36160.1"/>
    </source>
</evidence>
<dbReference type="Proteomes" id="UP001218364">
    <property type="component" value="Unassembled WGS sequence"/>
</dbReference>
<evidence type="ECO:0000313" key="2">
    <source>
        <dbReference type="EMBL" id="MDE4166870.1"/>
    </source>
</evidence>